<organism evidence="1 2">
    <name type="scientific">Megasphaera hutchinsoni</name>
    <dbReference type="NCBI Taxonomy" id="1588748"/>
    <lineage>
        <taxon>Bacteria</taxon>
        <taxon>Bacillati</taxon>
        <taxon>Bacillota</taxon>
        <taxon>Negativicutes</taxon>
        <taxon>Veillonellales</taxon>
        <taxon>Veillonellaceae</taxon>
        <taxon>Megasphaera</taxon>
    </lineage>
</organism>
<dbReference type="STRING" id="1588748.HMPREF3182_00758"/>
<proteinExistence type="predicted"/>
<evidence type="ECO:0000313" key="2">
    <source>
        <dbReference type="Proteomes" id="UP000070160"/>
    </source>
</evidence>
<reference evidence="2" key="1">
    <citation type="submission" date="2016-01" db="EMBL/GenBank/DDBJ databases">
        <authorList>
            <person name="Mitreva M."/>
            <person name="Pepin K.H."/>
            <person name="Mihindukulasuriya K.A."/>
            <person name="Fulton R."/>
            <person name="Fronick C."/>
            <person name="O'Laughlin M."/>
            <person name="Miner T."/>
            <person name="Herter B."/>
            <person name="Rosa B.A."/>
            <person name="Cordes M."/>
            <person name="Tomlinson C."/>
            <person name="Wollam A."/>
            <person name="Palsikar V.B."/>
            <person name="Mardis E.R."/>
            <person name="Wilson R.K."/>
        </authorList>
    </citation>
    <scope>NUCLEOTIDE SEQUENCE [LARGE SCALE GENOMIC DNA]</scope>
    <source>
        <strain evidence="2">KA00182</strain>
    </source>
</reference>
<comment type="caution">
    <text evidence="1">The sequence shown here is derived from an EMBL/GenBank/DDBJ whole genome shotgun (WGS) entry which is preliminary data.</text>
</comment>
<sequence length="44" mass="5424">MQYIYYILIYKYIKIKMIIKIINIFNMYIGSGMDISCRERSSYE</sequence>
<dbReference type="AlphaFoldDB" id="A0A134CHP6"/>
<name>A0A134CHP6_9FIRM</name>
<accession>A0A134CHP6</accession>
<protein>
    <submittedName>
        <fullName evidence="1">Uncharacterized protein</fullName>
    </submittedName>
</protein>
<dbReference type="EMBL" id="LSDT01000028">
    <property type="protein sequence ID" value="KXB91735.1"/>
    <property type="molecule type" value="Genomic_DNA"/>
</dbReference>
<dbReference type="Proteomes" id="UP000070160">
    <property type="component" value="Unassembled WGS sequence"/>
</dbReference>
<keyword evidence="2" id="KW-1185">Reference proteome</keyword>
<gene>
    <name evidence="1" type="ORF">HMPREF3182_00758</name>
</gene>
<evidence type="ECO:0000313" key="1">
    <source>
        <dbReference type="EMBL" id="KXB91735.1"/>
    </source>
</evidence>